<reference evidence="2 3" key="1">
    <citation type="submission" date="2021-01" db="EMBL/GenBank/DDBJ databases">
        <title>Whole genome shotgun sequence of Plantactinospora endophytica NBRC 110450.</title>
        <authorList>
            <person name="Komaki H."/>
            <person name="Tamura T."/>
        </authorList>
    </citation>
    <scope>NUCLEOTIDE SEQUENCE [LARGE SCALE GENOMIC DNA]</scope>
    <source>
        <strain evidence="2 3">NBRC 110450</strain>
    </source>
</reference>
<dbReference type="PANTHER" id="PTHR35528:SF3">
    <property type="entry name" value="BLL1675 PROTEIN"/>
    <property type="match status" value="1"/>
</dbReference>
<dbReference type="EMBL" id="BONW01000050">
    <property type="protein sequence ID" value="GIG93058.1"/>
    <property type="molecule type" value="Genomic_DNA"/>
</dbReference>
<proteinExistence type="predicted"/>
<feature type="domain" description="DDE" evidence="1">
    <location>
        <begin position="16"/>
        <end position="103"/>
    </location>
</feature>
<organism evidence="2 3">
    <name type="scientific">Plantactinospora endophytica</name>
    <dbReference type="NCBI Taxonomy" id="673535"/>
    <lineage>
        <taxon>Bacteria</taxon>
        <taxon>Bacillati</taxon>
        <taxon>Actinomycetota</taxon>
        <taxon>Actinomycetes</taxon>
        <taxon>Micromonosporales</taxon>
        <taxon>Micromonosporaceae</taxon>
        <taxon>Plantactinospora</taxon>
    </lineage>
</organism>
<sequence>MPPRSAFAGFRFPAEVYRVVDQHGQVIDVLVSPRRDAAAARRFFRRALRMLKVTPAEVVTDGAPIYPAVLDDLVPSAWHHVERYANNPIEADHSQLKHRLRRCVGCGPTGPHK</sequence>
<protein>
    <recommendedName>
        <fullName evidence="1">DDE domain-containing protein</fullName>
    </recommendedName>
</protein>
<keyword evidence="3" id="KW-1185">Reference proteome</keyword>
<dbReference type="InterPro" id="IPR052183">
    <property type="entry name" value="IS_Transposase"/>
</dbReference>
<evidence type="ECO:0000259" key="1">
    <source>
        <dbReference type="Pfam" id="PF13610"/>
    </source>
</evidence>
<dbReference type="PANTHER" id="PTHR35528">
    <property type="entry name" value="BLL1675 PROTEIN"/>
    <property type="match status" value="1"/>
</dbReference>
<dbReference type="Proteomes" id="UP000646749">
    <property type="component" value="Unassembled WGS sequence"/>
</dbReference>
<comment type="caution">
    <text evidence="2">The sequence shown here is derived from an EMBL/GenBank/DDBJ whole genome shotgun (WGS) entry which is preliminary data.</text>
</comment>
<gene>
    <name evidence="2" type="ORF">Pen02_79940</name>
</gene>
<dbReference type="Pfam" id="PF13610">
    <property type="entry name" value="DDE_Tnp_IS240"/>
    <property type="match status" value="1"/>
</dbReference>
<accession>A0ABQ4EE94</accession>
<dbReference type="InterPro" id="IPR032874">
    <property type="entry name" value="DDE_dom"/>
</dbReference>
<name>A0ABQ4EE94_9ACTN</name>
<evidence type="ECO:0000313" key="3">
    <source>
        <dbReference type="Proteomes" id="UP000646749"/>
    </source>
</evidence>
<evidence type="ECO:0000313" key="2">
    <source>
        <dbReference type="EMBL" id="GIG93058.1"/>
    </source>
</evidence>